<keyword evidence="3" id="KW-1185">Reference proteome</keyword>
<dbReference type="InterPro" id="IPR012479">
    <property type="entry name" value="SAP30BP"/>
</dbReference>
<dbReference type="Proteomes" id="UP000800038">
    <property type="component" value="Unassembled WGS sequence"/>
</dbReference>
<feature type="compositionally biased region" description="Basic and acidic residues" evidence="1">
    <location>
        <begin position="215"/>
        <end position="227"/>
    </location>
</feature>
<proteinExistence type="predicted"/>
<dbReference type="GO" id="GO:0005634">
    <property type="term" value="C:nucleus"/>
    <property type="evidence" value="ECO:0007669"/>
    <property type="project" value="TreeGrafter"/>
</dbReference>
<feature type="compositionally biased region" description="Low complexity" evidence="1">
    <location>
        <begin position="53"/>
        <end position="63"/>
    </location>
</feature>
<feature type="region of interest" description="Disordered" evidence="1">
    <location>
        <begin position="171"/>
        <end position="251"/>
    </location>
</feature>
<dbReference type="EMBL" id="ML976025">
    <property type="protein sequence ID" value="KAF1943456.1"/>
    <property type="molecule type" value="Genomic_DNA"/>
</dbReference>
<organism evidence="2 3">
    <name type="scientific">Clathrospora elynae</name>
    <dbReference type="NCBI Taxonomy" id="706981"/>
    <lineage>
        <taxon>Eukaryota</taxon>
        <taxon>Fungi</taxon>
        <taxon>Dikarya</taxon>
        <taxon>Ascomycota</taxon>
        <taxon>Pezizomycotina</taxon>
        <taxon>Dothideomycetes</taxon>
        <taxon>Pleosporomycetidae</taxon>
        <taxon>Pleosporales</taxon>
        <taxon>Diademaceae</taxon>
        <taxon>Clathrospora</taxon>
    </lineage>
</organism>
<dbReference type="OrthoDB" id="1714508at2759"/>
<name>A0A6A5SY44_9PLEO</name>
<evidence type="ECO:0000313" key="3">
    <source>
        <dbReference type="Proteomes" id="UP000800038"/>
    </source>
</evidence>
<dbReference type="PANTHER" id="PTHR13464:SF0">
    <property type="entry name" value="SAP30-BINDING PROTEIN"/>
    <property type="match status" value="1"/>
</dbReference>
<dbReference type="AlphaFoldDB" id="A0A6A5SY44"/>
<gene>
    <name evidence="2" type="ORF">EJ02DRAFT_453361</name>
</gene>
<feature type="compositionally biased region" description="Basic and acidic residues" evidence="1">
    <location>
        <begin position="173"/>
        <end position="184"/>
    </location>
</feature>
<accession>A0A6A5SY44</accession>
<evidence type="ECO:0000313" key="2">
    <source>
        <dbReference type="EMBL" id="KAF1943456.1"/>
    </source>
</evidence>
<reference evidence="2" key="1">
    <citation type="journal article" date="2020" name="Stud. Mycol.">
        <title>101 Dothideomycetes genomes: a test case for predicting lifestyles and emergence of pathogens.</title>
        <authorList>
            <person name="Haridas S."/>
            <person name="Albert R."/>
            <person name="Binder M."/>
            <person name="Bloem J."/>
            <person name="Labutti K."/>
            <person name="Salamov A."/>
            <person name="Andreopoulos B."/>
            <person name="Baker S."/>
            <person name="Barry K."/>
            <person name="Bills G."/>
            <person name="Bluhm B."/>
            <person name="Cannon C."/>
            <person name="Castanera R."/>
            <person name="Culley D."/>
            <person name="Daum C."/>
            <person name="Ezra D."/>
            <person name="Gonzalez J."/>
            <person name="Henrissat B."/>
            <person name="Kuo A."/>
            <person name="Liang C."/>
            <person name="Lipzen A."/>
            <person name="Lutzoni F."/>
            <person name="Magnuson J."/>
            <person name="Mondo S."/>
            <person name="Nolan M."/>
            <person name="Ohm R."/>
            <person name="Pangilinan J."/>
            <person name="Park H.-J."/>
            <person name="Ramirez L."/>
            <person name="Alfaro M."/>
            <person name="Sun H."/>
            <person name="Tritt A."/>
            <person name="Yoshinaga Y."/>
            <person name="Zwiers L.-H."/>
            <person name="Turgeon B."/>
            <person name="Goodwin S."/>
            <person name="Spatafora J."/>
            <person name="Crous P."/>
            <person name="Grigoriev I."/>
        </authorList>
    </citation>
    <scope>NUCLEOTIDE SEQUENCE</scope>
    <source>
        <strain evidence="2">CBS 161.51</strain>
    </source>
</reference>
<feature type="compositionally biased region" description="Low complexity" evidence="1">
    <location>
        <begin position="191"/>
        <end position="210"/>
    </location>
</feature>
<evidence type="ECO:0000256" key="1">
    <source>
        <dbReference type="SAM" id="MobiDB-lite"/>
    </source>
</evidence>
<feature type="compositionally biased region" description="Basic residues" evidence="1">
    <location>
        <begin position="235"/>
        <end position="251"/>
    </location>
</feature>
<feature type="compositionally biased region" description="Polar residues" evidence="1">
    <location>
        <begin position="25"/>
        <end position="37"/>
    </location>
</feature>
<protein>
    <recommendedName>
        <fullName evidence="4">HCNGP-domain-containing protein</fullName>
    </recommendedName>
</protein>
<evidence type="ECO:0008006" key="4">
    <source>
        <dbReference type="Google" id="ProtNLM"/>
    </source>
</evidence>
<dbReference type="GO" id="GO:0006355">
    <property type="term" value="P:regulation of DNA-templated transcription"/>
    <property type="evidence" value="ECO:0007669"/>
    <property type="project" value="InterPro"/>
</dbReference>
<feature type="region of interest" description="Disordered" evidence="1">
    <location>
        <begin position="1"/>
        <end position="66"/>
    </location>
</feature>
<sequence length="251" mass="26884">MALTNIPTAPAPPPEPLSRPASLEQPPTSSGPVNGPSQGPIVSPPPAEESPSDDAAPASPYASNRALIQNLTLPTVPNFDIPPSPPGSPPLRATKKFAQFLELKKKGQHFNQRLEGSSVLRDPGHLRKLMDFAGISEEDSHTSTLSEDVAVPAVFPDWAYVEELRASQKRIAKAKEQDNSKAPRDAVAFVSATKSGASSGTGTPSGKASSQTVGKRKELEHRGRDDSSSASGWKSRSRSPKRRRSRSRDRR</sequence>
<dbReference type="PANTHER" id="PTHR13464">
    <property type="entry name" value="TRANSCRIPTIONAL REGULATOR PROTEIN HCNGP"/>
    <property type="match status" value="1"/>
</dbReference>
<dbReference type="Pfam" id="PF07818">
    <property type="entry name" value="HCNGP"/>
    <property type="match status" value="1"/>
</dbReference>